<evidence type="ECO:0000259" key="3">
    <source>
        <dbReference type="PROSITE" id="PS01124"/>
    </source>
</evidence>
<evidence type="ECO:0000313" key="5">
    <source>
        <dbReference type="Proteomes" id="UP000322634"/>
    </source>
</evidence>
<organism evidence="4 5">
    <name type="scientific">Actinomadura syzygii</name>
    <dbReference type="NCBI Taxonomy" id="1427538"/>
    <lineage>
        <taxon>Bacteria</taxon>
        <taxon>Bacillati</taxon>
        <taxon>Actinomycetota</taxon>
        <taxon>Actinomycetes</taxon>
        <taxon>Streptosporangiales</taxon>
        <taxon>Thermomonosporaceae</taxon>
        <taxon>Actinomadura</taxon>
    </lineage>
</organism>
<feature type="domain" description="HTH araC/xylS-type" evidence="3">
    <location>
        <begin position="222"/>
        <end position="320"/>
    </location>
</feature>
<dbReference type="AlphaFoldDB" id="A0A5D0TY40"/>
<dbReference type="PANTHER" id="PTHR43130:SF3">
    <property type="entry name" value="HTH-TYPE TRANSCRIPTIONAL REGULATOR RV1931C"/>
    <property type="match status" value="1"/>
</dbReference>
<dbReference type="EMBL" id="VSFF01000013">
    <property type="protein sequence ID" value="TYC09819.1"/>
    <property type="molecule type" value="Genomic_DNA"/>
</dbReference>
<keyword evidence="5" id="KW-1185">Reference proteome</keyword>
<dbReference type="SUPFAM" id="SSF46689">
    <property type="entry name" value="Homeodomain-like"/>
    <property type="match status" value="2"/>
</dbReference>
<proteinExistence type="predicted"/>
<sequence length="334" mass="36021">MATVALALLDGMPLYEVGIACQVFGVDRSELTGPKGGSGWYELRLCAAEPGDVGFEFGFGVPAEHGFDALAEAEMVVVPALPMEYVESELVVPSGLTDALVRAHRAGARIVSLCTGAFALAAAGLLDGRPAATHWMWAETLRRRHPEVRVDASVLYIDDGDVLSSAGRTAGLDLCLHIVRRDFGAEVANQVARRMVVPAHRPGGQAQYVEAAVPRTDAEGLGPVLQWAAARLDEPLTVTDLVRQAQMSSRTFARRFAAHTGTSPSRWLLDQRLGRVRLLLESTDLPIDQISGQSGLGSAANLRRHFTRHVGVTPTDYRRAFRTRNGQGPPDRVV</sequence>
<evidence type="ECO:0000256" key="1">
    <source>
        <dbReference type="ARBA" id="ARBA00023015"/>
    </source>
</evidence>
<evidence type="ECO:0000256" key="2">
    <source>
        <dbReference type="ARBA" id="ARBA00023163"/>
    </source>
</evidence>
<dbReference type="InterPro" id="IPR002818">
    <property type="entry name" value="DJ-1/PfpI"/>
</dbReference>
<dbReference type="Gene3D" id="3.40.50.880">
    <property type="match status" value="1"/>
</dbReference>
<evidence type="ECO:0000313" key="4">
    <source>
        <dbReference type="EMBL" id="TYC09819.1"/>
    </source>
</evidence>
<dbReference type="InterPro" id="IPR052158">
    <property type="entry name" value="INH-QAR"/>
</dbReference>
<keyword evidence="2" id="KW-0804">Transcription</keyword>
<dbReference type="InterPro" id="IPR018060">
    <property type="entry name" value="HTH_AraC"/>
</dbReference>
<accession>A0A5D0TY40</accession>
<dbReference type="OrthoDB" id="4110300at2"/>
<protein>
    <submittedName>
        <fullName evidence="4">Helix-turn-helix domain-containing protein</fullName>
    </submittedName>
</protein>
<keyword evidence="1" id="KW-0805">Transcription regulation</keyword>
<dbReference type="CDD" id="cd03137">
    <property type="entry name" value="GATase1_AraC_1"/>
    <property type="match status" value="1"/>
</dbReference>
<gene>
    <name evidence="4" type="ORF">FXF65_32375</name>
</gene>
<dbReference type="InterPro" id="IPR009057">
    <property type="entry name" value="Homeodomain-like_sf"/>
</dbReference>
<dbReference type="GO" id="GO:0043565">
    <property type="term" value="F:sequence-specific DNA binding"/>
    <property type="evidence" value="ECO:0007669"/>
    <property type="project" value="InterPro"/>
</dbReference>
<comment type="caution">
    <text evidence="4">The sequence shown here is derived from an EMBL/GenBank/DDBJ whole genome shotgun (WGS) entry which is preliminary data.</text>
</comment>
<dbReference type="Gene3D" id="1.10.10.60">
    <property type="entry name" value="Homeodomain-like"/>
    <property type="match status" value="1"/>
</dbReference>
<dbReference type="PROSITE" id="PS01124">
    <property type="entry name" value="HTH_ARAC_FAMILY_2"/>
    <property type="match status" value="1"/>
</dbReference>
<dbReference type="Pfam" id="PF01965">
    <property type="entry name" value="DJ-1_PfpI"/>
    <property type="match status" value="1"/>
</dbReference>
<dbReference type="GO" id="GO:0003700">
    <property type="term" value="F:DNA-binding transcription factor activity"/>
    <property type="evidence" value="ECO:0007669"/>
    <property type="project" value="InterPro"/>
</dbReference>
<dbReference type="SMART" id="SM00342">
    <property type="entry name" value="HTH_ARAC"/>
    <property type="match status" value="1"/>
</dbReference>
<dbReference type="RefSeq" id="WP_148353869.1">
    <property type="nucleotide sequence ID" value="NZ_VSFF01000013.1"/>
</dbReference>
<dbReference type="InterPro" id="IPR029062">
    <property type="entry name" value="Class_I_gatase-like"/>
</dbReference>
<dbReference type="PANTHER" id="PTHR43130">
    <property type="entry name" value="ARAC-FAMILY TRANSCRIPTIONAL REGULATOR"/>
    <property type="match status" value="1"/>
</dbReference>
<reference evidence="4 5" key="1">
    <citation type="submission" date="2019-08" db="EMBL/GenBank/DDBJ databases">
        <title>Actinomadura sp. nov. CYP1-5 isolated from mountain soil.</title>
        <authorList>
            <person name="Songsumanus A."/>
            <person name="Kuncharoen N."/>
            <person name="Kudo T."/>
            <person name="Yuki M."/>
            <person name="Igarashi Y."/>
            <person name="Tanasupawat S."/>
        </authorList>
    </citation>
    <scope>NUCLEOTIDE SEQUENCE [LARGE SCALE GENOMIC DNA]</scope>
    <source>
        <strain evidence="4 5">GKU157</strain>
    </source>
</reference>
<name>A0A5D0TY40_9ACTN</name>
<dbReference type="Pfam" id="PF12833">
    <property type="entry name" value="HTH_18"/>
    <property type="match status" value="1"/>
</dbReference>
<dbReference type="Proteomes" id="UP000322634">
    <property type="component" value="Unassembled WGS sequence"/>
</dbReference>
<dbReference type="SUPFAM" id="SSF52317">
    <property type="entry name" value="Class I glutamine amidotransferase-like"/>
    <property type="match status" value="1"/>
</dbReference>